<name>A0A2A3EJE3_APICC</name>
<reference evidence="1 2" key="1">
    <citation type="submission" date="2014-07" db="EMBL/GenBank/DDBJ databases">
        <title>Genomic and transcriptomic analysis on Apis cerana provide comprehensive insights into honey bee biology.</title>
        <authorList>
            <person name="Diao Q."/>
            <person name="Sun L."/>
            <person name="Zheng H."/>
            <person name="Zheng H."/>
            <person name="Xu S."/>
            <person name="Wang S."/>
            <person name="Zeng Z."/>
            <person name="Hu F."/>
            <person name="Su S."/>
            <person name="Wu J."/>
        </authorList>
    </citation>
    <scope>NUCLEOTIDE SEQUENCE [LARGE SCALE GENOMIC DNA]</scope>
    <source>
        <tissue evidence="1">Pupae without intestine</tissue>
    </source>
</reference>
<proteinExistence type="predicted"/>
<dbReference type="AlphaFoldDB" id="A0A2A3EJE3"/>
<gene>
    <name evidence="1" type="ORF">APICC_05905</name>
</gene>
<dbReference type="InterPro" id="IPR032675">
    <property type="entry name" value="LRR_dom_sf"/>
</dbReference>
<evidence type="ECO:0000313" key="1">
    <source>
        <dbReference type="EMBL" id="PBC31382.1"/>
    </source>
</evidence>
<accession>A0A2A3EJE3</accession>
<dbReference type="Proteomes" id="UP000242457">
    <property type="component" value="Unassembled WGS sequence"/>
</dbReference>
<dbReference type="STRING" id="94128.A0A2A3EJE3"/>
<dbReference type="EMBL" id="KZ288236">
    <property type="protein sequence ID" value="PBC31382.1"/>
    <property type="molecule type" value="Genomic_DNA"/>
</dbReference>
<dbReference type="OrthoDB" id="5859291at2759"/>
<protein>
    <submittedName>
        <fullName evidence="1">ATP synthase subunit s</fullName>
    </submittedName>
</protein>
<evidence type="ECO:0000313" key="2">
    <source>
        <dbReference type="Proteomes" id="UP000242457"/>
    </source>
</evidence>
<dbReference type="Gene3D" id="3.80.10.10">
    <property type="entry name" value="Ribonuclease Inhibitor"/>
    <property type="match status" value="1"/>
</dbReference>
<keyword evidence="2" id="KW-1185">Reference proteome</keyword>
<dbReference type="SUPFAM" id="SSF52047">
    <property type="entry name" value="RNI-like"/>
    <property type="match status" value="1"/>
</dbReference>
<organism evidence="1 2">
    <name type="scientific">Apis cerana cerana</name>
    <name type="common">Oriental honeybee</name>
    <dbReference type="NCBI Taxonomy" id="94128"/>
    <lineage>
        <taxon>Eukaryota</taxon>
        <taxon>Metazoa</taxon>
        <taxon>Ecdysozoa</taxon>
        <taxon>Arthropoda</taxon>
        <taxon>Hexapoda</taxon>
        <taxon>Insecta</taxon>
        <taxon>Pterygota</taxon>
        <taxon>Neoptera</taxon>
        <taxon>Endopterygota</taxon>
        <taxon>Hymenoptera</taxon>
        <taxon>Apocrita</taxon>
        <taxon>Aculeata</taxon>
        <taxon>Apoidea</taxon>
        <taxon>Anthophila</taxon>
        <taxon>Apidae</taxon>
        <taxon>Apis</taxon>
    </lineage>
</organism>
<sequence length="309" mass="35951">MATYTLNRLTSVFFQTIRGQNRSFFYWVTVVFNRVDADRIKEIGPDRACAEWLLRNGAFVRWKNFSEQLTDYNALPSHGNYYIEAIEANNAGICDVGFPHFEGCKYIKDLKFEECKYINNNALPHLSLLQDSLINLEIIRCKSIDDNGLRELKILKNLKQLKIKGLPAVTNDIIYKELTEALPNCSGKDCRVFVQKLNLMKEHEVEKIAKSFNECNYNINDNYTNTYPEQPKLKVIENKWAKYLDSTEEIESDIFKASTSKNINESIKLDRDLSDENDCTQNFVNDNEEDYDNFTSKEIDNNFDISIDF</sequence>